<protein>
    <submittedName>
        <fullName evidence="1">Uncharacterized protein</fullName>
    </submittedName>
</protein>
<dbReference type="Proteomes" id="UP000246085">
    <property type="component" value="Chromosome BRAD3257"/>
</dbReference>
<evidence type="ECO:0000313" key="1">
    <source>
        <dbReference type="EMBL" id="SPP97430.1"/>
    </source>
</evidence>
<reference evidence="1 2" key="1">
    <citation type="submission" date="2018-03" db="EMBL/GenBank/DDBJ databases">
        <authorList>
            <person name="Gully D."/>
        </authorList>
    </citation>
    <scope>NUCLEOTIDE SEQUENCE [LARGE SCALE GENOMIC DNA]</scope>
    <source>
        <strain evidence="1">ORS3257</strain>
    </source>
</reference>
<sequence length="29" mass="3172">MCLLVSLPSPTRGEGTVTRISLADKFIEH</sequence>
<gene>
    <name evidence="1" type="ORF">BRAD3257_6535</name>
</gene>
<proteinExistence type="predicted"/>
<dbReference type="AlphaFoldDB" id="A0A2U3Q7R5"/>
<dbReference type="KEGG" id="bvz:BRAD3257_6535"/>
<name>A0A2U3Q7R5_9BRAD</name>
<evidence type="ECO:0000313" key="2">
    <source>
        <dbReference type="Proteomes" id="UP000246085"/>
    </source>
</evidence>
<dbReference type="EMBL" id="LS398110">
    <property type="protein sequence ID" value="SPP97430.1"/>
    <property type="molecule type" value="Genomic_DNA"/>
</dbReference>
<organism evidence="1 2">
    <name type="scientific">Bradyrhizobium vignae</name>
    <dbReference type="NCBI Taxonomy" id="1549949"/>
    <lineage>
        <taxon>Bacteria</taxon>
        <taxon>Pseudomonadati</taxon>
        <taxon>Pseudomonadota</taxon>
        <taxon>Alphaproteobacteria</taxon>
        <taxon>Hyphomicrobiales</taxon>
        <taxon>Nitrobacteraceae</taxon>
        <taxon>Bradyrhizobium</taxon>
    </lineage>
</organism>
<accession>A0A2U3Q7R5</accession>